<evidence type="ECO:0000256" key="1">
    <source>
        <dbReference type="ARBA" id="ARBA00022614"/>
    </source>
</evidence>
<dbReference type="OrthoDB" id="6142123at2759"/>
<dbReference type="Pfam" id="PF13855">
    <property type="entry name" value="LRR_8"/>
    <property type="match status" value="1"/>
</dbReference>
<dbReference type="SMART" id="SM00013">
    <property type="entry name" value="LRRNT"/>
    <property type="match status" value="1"/>
</dbReference>
<gene>
    <name evidence="7" type="ORF">MEDL_32568</name>
</gene>
<evidence type="ECO:0000313" key="7">
    <source>
        <dbReference type="EMBL" id="CAG2218995.1"/>
    </source>
</evidence>
<evidence type="ECO:0000256" key="3">
    <source>
        <dbReference type="ARBA" id="ARBA00022737"/>
    </source>
</evidence>
<dbReference type="Proteomes" id="UP000683360">
    <property type="component" value="Unassembled WGS sequence"/>
</dbReference>
<keyword evidence="5" id="KW-1133">Transmembrane helix</keyword>
<keyword evidence="2" id="KW-0732">Signal</keyword>
<organism evidence="7 8">
    <name type="scientific">Mytilus edulis</name>
    <name type="common">Blue mussel</name>
    <dbReference type="NCBI Taxonomy" id="6550"/>
    <lineage>
        <taxon>Eukaryota</taxon>
        <taxon>Metazoa</taxon>
        <taxon>Spiralia</taxon>
        <taxon>Lophotrochozoa</taxon>
        <taxon>Mollusca</taxon>
        <taxon>Bivalvia</taxon>
        <taxon>Autobranchia</taxon>
        <taxon>Pteriomorphia</taxon>
        <taxon>Mytilida</taxon>
        <taxon>Mytiloidea</taxon>
        <taxon>Mytilidae</taxon>
        <taxon>Mytilinae</taxon>
        <taxon>Mytilus</taxon>
    </lineage>
</organism>
<feature type="region of interest" description="Disordered" evidence="4">
    <location>
        <begin position="190"/>
        <end position="216"/>
    </location>
</feature>
<keyword evidence="5" id="KW-0812">Transmembrane</keyword>
<accession>A0A8S3SDW1</accession>
<dbReference type="InterPro" id="IPR000372">
    <property type="entry name" value="LRRNT"/>
</dbReference>
<dbReference type="SMART" id="SM00369">
    <property type="entry name" value="LRR_TYP"/>
    <property type="match status" value="2"/>
</dbReference>
<dbReference type="EMBL" id="CAJPWZ010001620">
    <property type="protein sequence ID" value="CAG2218995.1"/>
    <property type="molecule type" value="Genomic_DNA"/>
</dbReference>
<feature type="region of interest" description="Disordered" evidence="4">
    <location>
        <begin position="274"/>
        <end position="308"/>
    </location>
</feature>
<evidence type="ECO:0000313" key="8">
    <source>
        <dbReference type="Proteomes" id="UP000683360"/>
    </source>
</evidence>
<evidence type="ECO:0000256" key="4">
    <source>
        <dbReference type="SAM" id="MobiDB-lite"/>
    </source>
</evidence>
<evidence type="ECO:0000256" key="2">
    <source>
        <dbReference type="ARBA" id="ARBA00022729"/>
    </source>
</evidence>
<comment type="caution">
    <text evidence="7">The sequence shown here is derived from an EMBL/GenBank/DDBJ whole genome shotgun (WGS) entry which is preliminary data.</text>
</comment>
<dbReference type="PANTHER" id="PTHR24366">
    <property type="entry name" value="IG(IMMUNOGLOBULIN) AND LRR(LEUCINE RICH REPEAT) DOMAINS"/>
    <property type="match status" value="1"/>
</dbReference>
<dbReference type="Pfam" id="PF01462">
    <property type="entry name" value="LRRNT"/>
    <property type="match status" value="1"/>
</dbReference>
<dbReference type="PROSITE" id="PS51257">
    <property type="entry name" value="PROKAR_LIPOPROTEIN"/>
    <property type="match status" value="1"/>
</dbReference>
<feature type="compositionally biased region" description="Polar residues" evidence="4">
    <location>
        <begin position="201"/>
        <end position="216"/>
    </location>
</feature>
<dbReference type="Gene3D" id="3.80.10.10">
    <property type="entry name" value="Ribonuclease Inhibitor"/>
    <property type="match status" value="1"/>
</dbReference>
<keyword evidence="5" id="KW-0472">Membrane</keyword>
<dbReference type="InterPro" id="IPR003591">
    <property type="entry name" value="Leu-rich_rpt_typical-subtyp"/>
</dbReference>
<dbReference type="InterPro" id="IPR032675">
    <property type="entry name" value="LRR_dom_sf"/>
</dbReference>
<keyword evidence="1" id="KW-0433">Leucine-rich repeat</keyword>
<evidence type="ECO:0000256" key="5">
    <source>
        <dbReference type="SAM" id="Phobius"/>
    </source>
</evidence>
<feature type="compositionally biased region" description="Acidic residues" evidence="4">
    <location>
        <begin position="295"/>
        <end position="308"/>
    </location>
</feature>
<feature type="transmembrane region" description="Helical" evidence="5">
    <location>
        <begin position="227"/>
        <end position="250"/>
    </location>
</feature>
<evidence type="ECO:0000259" key="6">
    <source>
        <dbReference type="SMART" id="SM00013"/>
    </source>
</evidence>
<name>A0A8S3SDW1_MYTED</name>
<feature type="compositionally biased region" description="Polar residues" evidence="4">
    <location>
        <begin position="282"/>
        <end position="292"/>
    </location>
</feature>
<feature type="domain" description="LRRNT" evidence="6">
    <location>
        <begin position="29"/>
        <end position="62"/>
    </location>
</feature>
<dbReference type="SUPFAM" id="SSF52058">
    <property type="entry name" value="L domain-like"/>
    <property type="match status" value="1"/>
</dbReference>
<dbReference type="InterPro" id="IPR001611">
    <property type="entry name" value="Leu-rich_rpt"/>
</dbReference>
<keyword evidence="8" id="KW-1185">Reference proteome</keyword>
<dbReference type="AlphaFoldDB" id="A0A8S3SDW1"/>
<keyword evidence="3" id="KW-0677">Repeat</keyword>
<reference evidence="7" key="1">
    <citation type="submission" date="2021-03" db="EMBL/GenBank/DDBJ databases">
        <authorList>
            <person name="Bekaert M."/>
        </authorList>
    </citation>
    <scope>NUCLEOTIDE SEQUENCE</scope>
</reference>
<dbReference type="SMR" id="A0A8S3SDW1"/>
<protein>
    <recommendedName>
        <fullName evidence="6">LRRNT domain-containing protein</fullName>
    </recommendedName>
</protein>
<proteinExistence type="predicted"/>
<sequence>MNSNRRSMEKIYNTIFIIACTVYGCTVNGCPSLCRCTSTNVVYCSGKSLTTVPPNIPNSTTILYISQNKITLKDDYAFAGLSALKIMYINDNKITRINEHSFDGLSALTHLYIHGNNITIIDGHSFDGLSAFTHLYLEENTLDCSKCELKKFKAFLLTTKRVFVAYASCDGRPLIHHNFNNCKETITTEAFPSSAGKDNPESTTESITGNQASTTKSTTGIKQTQNIVYISCGVGFFLILSCSIASFHVGKKYQSAQINKKSGRNQFININNGTEVERDAQMSPNIATSRGNGQDDAEIDELEMPDLS</sequence>